<evidence type="ECO:0000313" key="3">
    <source>
        <dbReference type="Proteomes" id="UP000307592"/>
    </source>
</evidence>
<proteinExistence type="predicted"/>
<dbReference type="GO" id="GO:0019062">
    <property type="term" value="P:virion attachment to host cell"/>
    <property type="evidence" value="ECO:0007669"/>
    <property type="project" value="InterPro"/>
</dbReference>
<dbReference type="InterPro" id="IPR005068">
    <property type="entry name" value="Phage_lambda_Stf-r2"/>
</dbReference>
<name>A0A5C4RDI7_PHOLU</name>
<evidence type="ECO:0000313" key="2">
    <source>
        <dbReference type="EMBL" id="TNH42036.1"/>
    </source>
</evidence>
<dbReference type="InterPro" id="IPR053827">
    <property type="entry name" value="Gp10_C"/>
</dbReference>
<gene>
    <name evidence="2" type="ORF">EP164_19355</name>
</gene>
<dbReference type="Pfam" id="PF21939">
    <property type="entry name" value="Gp10_C"/>
    <property type="match status" value="1"/>
</dbReference>
<dbReference type="GO" id="GO:0046718">
    <property type="term" value="P:symbiont entry into host cell"/>
    <property type="evidence" value="ECO:0007669"/>
    <property type="project" value="InterPro"/>
</dbReference>
<dbReference type="Proteomes" id="UP000307592">
    <property type="component" value="Unassembled WGS sequence"/>
</dbReference>
<dbReference type="Pfam" id="PF03406">
    <property type="entry name" value="Phage_fiber_2"/>
    <property type="match status" value="1"/>
</dbReference>
<evidence type="ECO:0000259" key="1">
    <source>
        <dbReference type="Pfam" id="PF21939"/>
    </source>
</evidence>
<accession>A0A5C4RDI7</accession>
<reference evidence="2 3" key="1">
    <citation type="submission" date="2019-01" db="EMBL/GenBank/DDBJ databases">
        <title>Draft genome assembly of Photorhabdus luminescens subsp. sonorensis Caborca.</title>
        <authorList>
            <person name="Duong D.A."/>
            <person name="Espinosa-Artiles P."/>
            <person name="Orozco R.A."/>
            <person name="Molnar I."/>
            <person name="Stock P."/>
        </authorList>
    </citation>
    <scope>NUCLEOTIDE SEQUENCE [LARGE SCALE GENOMIC DNA]</scope>
    <source>
        <strain evidence="2 3">Caborca</strain>
    </source>
</reference>
<protein>
    <recommendedName>
        <fullName evidence="1">Baseplate structural protein Gp10 C-terminal domain-containing protein</fullName>
    </recommendedName>
</protein>
<organism evidence="2 3">
    <name type="scientific">Photorhabdus luminescens subsp. sonorensis</name>
    <dbReference type="NCBI Taxonomy" id="1173677"/>
    <lineage>
        <taxon>Bacteria</taxon>
        <taxon>Pseudomonadati</taxon>
        <taxon>Pseudomonadota</taxon>
        <taxon>Gammaproteobacteria</taxon>
        <taxon>Enterobacterales</taxon>
        <taxon>Morganellaceae</taxon>
        <taxon>Photorhabdus</taxon>
    </lineage>
</organism>
<dbReference type="AlphaFoldDB" id="A0A5C4RDI7"/>
<dbReference type="EMBL" id="SBIJ01000052">
    <property type="protein sequence ID" value="TNH42036.1"/>
    <property type="molecule type" value="Genomic_DNA"/>
</dbReference>
<sequence length="338" mass="36290">MSQKNDFKAFSINNNANVVSQEAYEESPNLKTGFPPENITTHLLNKVLRQSSTISSVVANFIMTQSGNDVLDDGNIANLTTLLNKALEQKIAAAVPSASLTQQGIIQLTDKIGNSNTLAATQKLVADVNDNANNRLAKNQNGADIPDKNAFVKNLGLLETIINTQYPVGIVVWFAQNKNPNVLFPGTTWEYIGENKTVRLASADGSDLLSTGGNDSISLTAAQMPAHNHTFSGTTSTFDYGTKTTNTTGAHHHDSAWGEAWGGRYGYYDNSRNNIGSANVPDNDNYKYNTSTDGNHSHTVSIGSHNHTISGNTGDSGGNAAISITNSYIKLMGWHRKA</sequence>
<dbReference type="RefSeq" id="WP_139656864.1">
    <property type="nucleotide sequence ID" value="NZ_CAWOQH010000180.1"/>
</dbReference>
<comment type="caution">
    <text evidence="2">The sequence shown here is derived from an EMBL/GenBank/DDBJ whole genome shotgun (WGS) entry which is preliminary data.</text>
</comment>
<feature type="domain" description="Baseplate structural protein Gp10 C-terminal" evidence="1">
    <location>
        <begin position="161"/>
        <end position="336"/>
    </location>
</feature>